<dbReference type="eggNOG" id="ENOG502QVME">
    <property type="taxonomic scope" value="Eukaryota"/>
</dbReference>
<evidence type="ECO:0000256" key="1">
    <source>
        <dbReference type="ARBA" id="ARBA00004141"/>
    </source>
</evidence>
<protein>
    <recommendedName>
        <fullName evidence="6">WAT1-related protein</fullName>
    </recommendedName>
</protein>
<organism evidence="8 9">
    <name type="scientific">Gossypium raimondii</name>
    <name type="common">Peruvian cotton</name>
    <name type="synonym">Gossypium klotzschianum subsp. raimondii</name>
    <dbReference type="NCBI Taxonomy" id="29730"/>
    <lineage>
        <taxon>Eukaryota</taxon>
        <taxon>Viridiplantae</taxon>
        <taxon>Streptophyta</taxon>
        <taxon>Embryophyta</taxon>
        <taxon>Tracheophyta</taxon>
        <taxon>Spermatophyta</taxon>
        <taxon>Magnoliopsida</taxon>
        <taxon>eudicotyledons</taxon>
        <taxon>Gunneridae</taxon>
        <taxon>Pentapetalae</taxon>
        <taxon>rosids</taxon>
        <taxon>malvids</taxon>
        <taxon>Malvales</taxon>
        <taxon>Malvaceae</taxon>
        <taxon>Malvoideae</taxon>
        <taxon>Gossypium</taxon>
    </lineage>
</organism>
<dbReference type="GO" id="GO:0016020">
    <property type="term" value="C:membrane"/>
    <property type="evidence" value="ECO:0007669"/>
    <property type="project" value="UniProtKB-SubCell"/>
</dbReference>
<evidence type="ECO:0000256" key="4">
    <source>
        <dbReference type="ARBA" id="ARBA00022989"/>
    </source>
</evidence>
<evidence type="ECO:0000313" key="8">
    <source>
        <dbReference type="EMBL" id="KJB37639.1"/>
    </source>
</evidence>
<comment type="similarity">
    <text evidence="2 6">Belongs to the drug/metabolite transporter (DMT) superfamily. Plant drug/metabolite exporter (P-DME) (TC 2.A.7.4) family.</text>
</comment>
<sequence>MVEYMKKDVVIVAGLIGVQFFFAGNSVLLGYLMSLGLKPFTIVIFFSFSTFLVVSPFAVHFERSKWPKQLTLKLIIQLVSISFSGVSLFQFLFLKGINLSSPAMATAMPNLTPALIFIIAWTCRLEKVALSCLYSKVKIAGTILCVLGALTMSLMQSTVSSKDATAMPPLTDVDTDMIFDKDKISGCLYLVAAVFVLSSNIVLQVMIYSSKNKTRRSSFFFFAKILVFLQAITLGDLPAPMSLCALTSFIGMIITAIVQLVEDHALQWASPFVSFKDLIIFSLMAGAMGGASVSFSGWAMKKRGPVFVSMFSPIGTVIAVVFSFITLGETISLGSFAGMLLMFTGLYVVLWAKRKELYCDIEEGVDAEKPLLN</sequence>
<gene>
    <name evidence="8" type="ORF">B456_006G213800</name>
</gene>
<dbReference type="InterPro" id="IPR030184">
    <property type="entry name" value="WAT1-related"/>
</dbReference>
<evidence type="ECO:0000256" key="3">
    <source>
        <dbReference type="ARBA" id="ARBA00022692"/>
    </source>
</evidence>
<feature type="transmembrane region" description="Helical" evidence="6">
    <location>
        <begin position="9"/>
        <end position="33"/>
    </location>
</feature>
<keyword evidence="5 6" id="KW-0472">Membrane</keyword>
<dbReference type="InterPro" id="IPR000620">
    <property type="entry name" value="EamA_dom"/>
</dbReference>
<feature type="transmembrane region" description="Helical" evidence="6">
    <location>
        <begin position="188"/>
        <end position="208"/>
    </location>
</feature>
<keyword evidence="4 6" id="KW-1133">Transmembrane helix</keyword>
<dbReference type="Proteomes" id="UP000032304">
    <property type="component" value="Chromosome 6"/>
</dbReference>
<dbReference type="AlphaFoldDB" id="A0A0D2S0B0"/>
<dbReference type="GO" id="GO:0022857">
    <property type="term" value="F:transmembrane transporter activity"/>
    <property type="evidence" value="ECO:0007669"/>
    <property type="project" value="InterPro"/>
</dbReference>
<reference evidence="8 9" key="1">
    <citation type="journal article" date="2012" name="Nature">
        <title>Repeated polyploidization of Gossypium genomes and the evolution of spinnable cotton fibres.</title>
        <authorList>
            <person name="Paterson A.H."/>
            <person name="Wendel J.F."/>
            <person name="Gundlach H."/>
            <person name="Guo H."/>
            <person name="Jenkins J."/>
            <person name="Jin D."/>
            <person name="Llewellyn D."/>
            <person name="Showmaker K.C."/>
            <person name="Shu S."/>
            <person name="Udall J."/>
            <person name="Yoo M.J."/>
            <person name="Byers R."/>
            <person name="Chen W."/>
            <person name="Doron-Faigenboim A."/>
            <person name="Duke M.V."/>
            <person name="Gong L."/>
            <person name="Grimwood J."/>
            <person name="Grover C."/>
            <person name="Grupp K."/>
            <person name="Hu G."/>
            <person name="Lee T.H."/>
            <person name="Li J."/>
            <person name="Lin L."/>
            <person name="Liu T."/>
            <person name="Marler B.S."/>
            <person name="Page J.T."/>
            <person name="Roberts A.W."/>
            <person name="Romanel E."/>
            <person name="Sanders W.S."/>
            <person name="Szadkowski E."/>
            <person name="Tan X."/>
            <person name="Tang H."/>
            <person name="Xu C."/>
            <person name="Wang J."/>
            <person name="Wang Z."/>
            <person name="Zhang D."/>
            <person name="Zhang L."/>
            <person name="Ashrafi H."/>
            <person name="Bedon F."/>
            <person name="Bowers J.E."/>
            <person name="Brubaker C.L."/>
            <person name="Chee P.W."/>
            <person name="Das S."/>
            <person name="Gingle A.R."/>
            <person name="Haigler C.H."/>
            <person name="Harker D."/>
            <person name="Hoffmann L.V."/>
            <person name="Hovav R."/>
            <person name="Jones D.C."/>
            <person name="Lemke C."/>
            <person name="Mansoor S."/>
            <person name="ur Rahman M."/>
            <person name="Rainville L.N."/>
            <person name="Rambani A."/>
            <person name="Reddy U.K."/>
            <person name="Rong J.K."/>
            <person name="Saranga Y."/>
            <person name="Scheffler B.E."/>
            <person name="Scheffler J.A."/>
            <person name="Stelly D.M."/>
            <person name="Triplett B.A."/>
            <person name="Van Deynze A."/>
            <person name="Vaslin M.F."/>
            <person name="Waghmare V.N."/>
            <person name="Walford S.A."/>
            <person name="Wright R.J."/>
            <person name="Zaki E.A."/>
            <person name="Zhang T."/>
            <person name="Dennis E.S."/>
            <person name="Mayer K.F."/>
            <person name="Peterson D.G."/>
            <person name="Rokhsar D.S."/>
            <person name="Wang X."/>
            <person name="Schmutz J."/>
        </authorList>
    </citation>
    <scope>NUCLEOTIDE SEQUENCE [LARGE SCALE GENOMIC DNA]</scope>
</reference>
<feature type="transmembrane region" description="Helical" evidence="6">
    <location>
        <begin position="306"/>
        <end position="325"/>
    </location>
</feature>
<dbReference type="EMBL" id="CM001745">
    <property type="protein sequence ID" value="KJB37639.1"/>
    <property type="molecule type" value="Genomic_DNA"/>
</dbReference>
<feature type="domain" description="EamA" evidence="7">
    <location>
        <begin position="234"/>
        <end position="350"/>
    </location>
</feature>
<evidence type="ECO:0000256" key="6">
    <source>
        <dbReference type="RuleBase" id="RU363077"/>
    </source>
</evidence>
<feature type="transmembrane region" description="Helical" evidence="6">
    <location>
        <begin position="71"/>
        <end position="93"/>
    </location>
</feature>
<evidence type="ECO:0000256" key="5">
    <source>
        <dbReference type="ARBA" id="ARBA00023136"/>
    </source>
</evidence>
<comment type="subcellular location">
    <subcellularLocation>
        <location evidence="1 6">Membrane</location>
        <topology evidence="1 6">Multi-pass membrane protein</topology>
    </subcellularLocation>
</comment>
<proteinExistence type="inferred from homology"/>
<dbReference type="SUPFAM" id="SSF103481">
    <property type="entry name" value="Multidrug resistance efflux transporter EmrE"/>
    <property type="match status" value="1"/>
</dbReference>
<evidence type="ECO:0000259" key="7">
    <source>
        <dbReference type="Pfam" id="PF00892"/>
    </source>
</evidence>
<keyword evidence="3 6" id="KW-0812">Transmembrane</keyword>
<dbReference type="Pfam" id="PF00892">
    <property type="entry name" value="EamA"/>
    <property type="match status" value="1"/>
</dbReference>
<name>A0A0D2S0B0_GOSRA</name>
<dbReference type="InterPro" id="IPR037185">
    <property type="entry name" value="EmrE-like"/>
</dbReference>
<evidence type="ECO:0000313" key="9">
    <source>
        <dbReference type="Proteomes" id="UP000032304"/>
    </source>
</evidence>
<dbReference type="Gramene" id="KJB37639">
    <property type="protein sequence ID" value="KJB37639"/>
    <property type="gene ID" value="B456_006G213800"/>
</dbReference>
<feature type="transmembrane region" description="Helical" evidence="6">
    <location>
        <begin position="331"/>
        <end position="352"/>
    </location>
</feature>
<evidence type="ECO:0000256" key="2">
    <source>
        <dbReference type="ARBA" id="ARBA00007635"/>
    </source>
</evidence>
<feature type="transmembrane region" description="Helical" evidence="6">
    <location>
        <begin position="278"/>
        <end position="299"/>
    </location>
</feature>
<feature type="transmembrane region" description="Helical" evidence="6">
    <location>
        <begin position="137"/>
        <end position="155"/>
    </location>
</feature>
<accession>A0A0D2S0B0</accession>
<feature type="transmembrane region" description="Helical" evidence="6">
    <location>
        <begin position="105"/>
        <end position="125"/>
    </location>
</feature>
<dbReference type="STRING" id="29730.A0A0D2S0B0"/>
<dbReference type="PANTHER" id="PTHR31218">
    <property type="entry name" value="WAT1-RELATED PROTEIN"/>
    <property type="match status" value="1"/>
</dbReference>
<feature type="transmembrane region" description="Helical" evidence="6">
    <location>
        <begin position="39"/>
        <end position="59"/>
    </location>
</feature>
<keyword evidence="9" id="KW-1185">Reference proteome</keyword>